<sequence>MATVVELREKCVAEIDTYGRLGYFNDRPWLRRAFFAVPREDYTPTRVWVPKREEDGRYPVLDRREQPETWLRAVYSPRLALITQIADGAVRIEDGPTVSSVFTSSLSCPAVVVDMLHYLNPAPGERVLEIGTGAGYSAALTAERVGPGNLTTVEVQHELADLARASLQRAGYDIHVHAADGEQGWEAGAPYDRLISTAGVRQVPAAWLRQVKAGGLIITPIATPMNRDALMWLRPDGEGGARGALITDLSFMKLTSQREAGPWREYGWPRLPDYEVTVTPDGEQRIRTHG</sequence>
<protein>
    <recommendedName>
        <fullName evidence="4">Protein-L-isoaspartate O-methyltransferase</fullName>
        <ecNumber evidence="3">2.1.1.77</ecNumber>
    </recommendedName>
    <alternativeName>
        <fullName evidence="11">L-isoaspartyl protein carboxyl methyltransferase</fullName>
    </alternativeName>
    <alternativeName>
        <fullName evidence="9">Protein L-isoaspartyl methyltransferase</fullName>
    </alternativeName>
    <alternativeName>
        <fullName evidence="10">Protein-beta-aspartate methyltransferase</fullName>
    </alternativeName>
</protein>
<keyword evidence="13" id="KW-1185">Reference proteome</keyword>
<reference evidence="12" key="1">
    <citation type="submission" date="2021-04" db="EMBL/GenBank/DDBJ databases">
        <title>Sequencing of actinobacteria type strains.</title>
        <authorList>
            <person name="Nguyen G.-S."/>
            <person name="Wentzel A."/>
        </authorList>
    </citation>
    <scope>NUCLEOTIDE SEQUENCE</scope>
    <source>
        <strain evidence="12">DSM 42095</strain>
    </source>
</reference>
<evidence type="ECO:0000256" key="3">
    <source>
        <dbReference type="ARBA" id="ARBA00011890"/>
    </source>
</evidence>
<dbReference type="SUPFAM" id="SSF53335">
    <property type="entry name" value="S-adenosyl-L-methionine-dependent methyltransferases"/>
    <property type="match status" value="1"/>
</dbReference>
<dbReference type="GO" id="GO:0005737">
    <property type="term" value="C:cytoplasm"/>
    <property type="evidence" value="ECO:0007669"/>
    <property type="project" value="UniProtKB-SubCell"/>
</dbReference>
<dbReference type="CDD" id="cd02440">
    <property type="entry name" value="AdoMet_MTases"/>
    <property type="match status" value="1"/>
</dbReference>
<evidence type="ECO:0000256" key="8">
    <source>
        <dbReference type="ARBA" id="ARBA00022691"/>
    </source>
</evidence>
<gene>
    <name evidence="12" type="ORF">KDA82_08205</name>
</gene>
<comment type="subcellular location">
    <subcellularLocation>
        <location evidence="1">Cytoplasm</location>
    </subcellularLocation>
</comment>
<dbReference type="Pfam" id="PF01135">
    <property type="entry name" value="PCMT"/>
    <property type="match status" value="1"/>
</dbReference>
<proteinExistence type="inferred from homology"/>
<name>A0A8T4IT40_9ACTN</name>
<keyword evidence="7" id="KW-0808">Transferase</keyword>
<evidence type="ECO:0000256" key="5">
    <source>
        <dbReference type="ARBA" id="ARBA00022490"/>
    </source>
</evidence>
<comment type="similarity">
    <text evidence="2">Belongs to the methyltransferase superfamily. L-isoaspartyl/D-aspartyl protein methyltransferase family.</text>
</comment>
<evidence type="ECO:0000256" key="9">
    <source>
        <dbReference type="ARBA" id="ARBA00030757"/>
    </source>
</evidence>
<dbReference type="GO" id="GO:0032259">
    <property type="term" value="P:methylation"/>
    <property type="evidence" value="ECO:0007669"/>
    <property type="project" value="UniProtKB-KW"/>
</dbReference>
<dbReference type="Gene3D" id="3.40.50.150">
    <property type="entry name" value="Vaccinia Virus protein VP39"/>
    <property type="match status" value="1"/>
</dbReference>
<keyword evidence="6 12" id="KW-0489">Methyltransferase</keyword>
<dbReference type="InterPro" id="IPR000682">
    <property type="entry name" value="PCMT"/>
</dbReference>
<evidence type="ECO:0000256" key="7">
    <source>
        <dbReference type="ARBA" id="ARBA00022679"/>
    </source>
</evidence>
<evidence type="ECO:0000256" key="10">
    <source>
        <dbReference type="ARBA" id="ARBA00031323"/>
    </source>
</evidence>
<dbReference type="EC" id="2.1.1.77" evidence="3"/>
<dbReference type="InterPro" id="IPR029063">
    <property type="entry name" value="SAM-dependent_MTases_sf"/>
</dbReference>
<dbReference type="GO" id="GO:0004719">
    <property type="term" value="F:protein-L-isoaspartate (D-aspartate) O-methyltransferase activity"/>
    <property type="evidence" value="ECO:0007669"/>
    <property type="project" value="UniProtKB-EC"/>
</dbReference>
<evidence type="ECO:0000256" key="11">
    <source>
        <dbReference type="ARBA" id="ARBA00031350"/>
    </source>
</evidence>
<organism evidence="12 13">
    <name type="scientific">Streptomyces daliensis</name>
    <dbReference type="NCBI Taxonomy" id="299421"/>
    <lineage>
        <taxon>Bacteria</taxon>
        <taxon>Bacillati</taxon>
        <taxon>Actinomycetota</taxon>
        <taxon>Actinomycetes</taxon>
        <taxon>Kitasatosporales</taxon>
        <taxon>Streptomycetaceae</taxon>
        <taxon>Streptomyces</taxon>
    </lineage>
</organism>
<evidence type="ECO:0000313" key="13">
    <source>
        <dbReference type="Proteomes" id="UP000675554"/>
    </source>
</evidence>
<dbReference type="EMBL" id="JAGSMN010000151">
    <property type="protein sequence ID" value="MBR7672997.1"/>
    <property type="molecule type" value="Genomic_DNA"/>
</dbReference>
<dbReference type="PANTHER" id="PTHR11579">
    <property type="entry name" value="PROTEIN-L-ISOASPARTATE O-METHYLTRANSFERASE"/>
    <property type="match status" value="1"/>
</dbReference>
<dbReference type="AlphaFoldDB" id="A0A8T4IT40"/>
<keyword evidence="5" id="KW-0963">Cytoplasm</keyword>
<comment type="caution">
    <text evidence="12">The sequence shown here is derived from an EMBL/GenBank/DDBJ whole genome shotgun (WGS) entry which is preliminary data.</text>
</comment>
<accession>A0A8T4IT40</accession>
<evidence type="ECO:0000256" key="2">
    <source>
        <dbReference type="ARBA" id="ARBA00005369"/>
    </source>
</evidence>
<evidence type="ECO:0000256" key="6">
    <source>
        <dbReference type="ARBA" id="ARBA00022603"/>
    </source>
</evidence>
<evidence type="ECO:0000256" key="1">
    <source>
        <dbReference type="ARBA" id="ARBA00004496"/>
    </source>
</evidence>
<dbReference type="PANTHER" id="PTHR11579:SF0">
    <property type="entry name" value="PROTEIN-L-ISOASPARTATE(D-ASPARTATE) O-METHYLTRANSFERASE"/>
    <property type="match status" value="1"/>
</dbReference>
<dbReference type="Proteomes" id="UP000675554">
    <property type="component" value="Unassembled WGS sequence"/>
</dbReference>
<keyword evidence="8" id="KW-0949">S-adenosyl-L-methionine</keyword>
<evidence type="ECO:0000313" key="12">
    <source>
        <dbReference type="EMBL" id="MBR7672997.1"/>
    </source>
</evidence>
<evidence type="ECO:0000256" key="4">
    <source>
        <dbReference type="ARBA" id="ARBA00013346"/>
    </source>
</evidence>